<dbReference type="Gene3D" id="2.40.50.140">
    <property type="entry name" value="Nucleic acid-binding proteins"/>
    <property type="match status" value="1"/>
</dbReference>
<protein>
    <recommendedName>
        <fullName evidence="3">CSD domain-containing protein</fullName>
    </recommendedName>
</protein>
<evidence type="ECO:0000313" key="1">
    <source>
        <dbReference type="EMBL" id="NBJ92613.1"/>
    </source>
</evidence>
<comment type="caution">
    <text evidence="1">The sequence shown here is derived from an EMBL/GenBank/DDBJ whole genome shotgun (WGS) entry which is preliminary data.</text>
</comment>
<reference evidence="1" key="1">
    <citation type="submission" date="2018-09" db="EMBL/GenBank/DDBJ databases">
        <title>Murine metabolic-syndrome-specific gut microbial biobank.</title>
        <authorList>
            <person name="Liu C."/>
        </authorList>
    </citation>
    <scope>NUCLEOTIDE SEQUENCE</scope>
    <source>
        <strain evidence="1">D42-62</strain>
    </source>
</reference>
<name>A0A9X5BF22_9FIRM</name>
<evidence type="ECO:0000313" key="2">
    <source>
        <dbReference type="Proteomes" id="UP001154420"/>
    </source>
</evidence>
<accession>A0A9X5BF22</accession>
<dbReference type="InterPro" id="IPR012340">
    <property type="entry name" value="NA-bd_OB-fold"/>
</dbReference>
<keyword evidence="2" id="KW-1185">Reference proteome</keyword>
<dbReference type="Proteomes" id="UP001154420">
    <property type="component" value="Unassembled WGS sequence"/>
</dbReference>
<dbReference type="EMBL" id="QZDT01000010">
    <property type="protein sequence ID" value="NBJ92613.1"/>
    <property type="molecule type" value="Genomic_DNA"/>
</dbReference>
<dbReference type="AlphaFoldDB" id="A0A9X5BF22"/>
<proteinExistence type="predicted"/>
<organism evidence="1 2">
    <name type="scientific">Parablautia muri</name>
    <dbReference type="NCBI Taxonomy" id="2320879"/>
    <lineage>
        <taxon>Bacteria</taxon>
        <taxon>Bacillati</taxon>
        <taxon>Bacillota</taxon>
        <taxon>Clostridia</taxon>
        <taxon>Lachnospirales</taxon>
        <taxon>Lachnospiraceae</taxon>
        <taxon>Parablautia</taxon>
    </lineage>
</organism>
<sequence>MYGKVTRYFHDRGFGFIRGEDSNTYFIHHSKVNGEYIDAGYYVFSMS</sequence>
<dbReference type="SUPFAM" id="SSF50249">
    <property type="entry name" value="Nucleic acid-binding proteins"/>
    <property type="match status" value="1"/>
</dbReference>
<gene>
    <name evidence="1" type="ORF">D5281_08390</name>
</gene>
<dbReference type="OrthoDB" id="7477356at2"/>
<evidence type="ECO:0008006" key="3">
    <source>
        <dbReference type="Google" id="ProtNLM"/>
    </source>
</evidence>